<dbReference type="GeneID" id="77468540"/>
<dbReference type="Pfam" id="PF03374">
    <property type="entry name" value="ANT"/>
    <property type="match status" value="1"/>
</dbReference>
<dbReference type="SMART" id="SM01040">
    <property type="entry name" value="Bro-N"/>
    <property type="match status" value="1"/>
</dbReference>
<keyword evidence="3" id="KW-1185">Reference proteome</keyword>
<protein>
    <submittedName>
        <fullName evidence="2">Phage antirepressor Ant</fullName>
    </submittedName>
</protein>
<name>A0ABN5JHZ6_FUSVA</name>
<dbReference type="PROSITE" id="PS51750">
    <property type="entry name" value="BRO_N"/>
    <property type="match status" value="1"/>
</dbReference>
<sequence>MNELITIKNVRGYADEKGTVYLNLEDVARGLGFEREKNGKMYVMWDRVNKYLEELSFHTSVESNFIPENVFYKLCMKANNEVARKFQDLVCDEILPSIRKNGMYVVDNLLDNPDLAIQAFTKLKEEREKRKELEIVLKENKPKVIFAEAVEASKTSILIGELAKLLKQNGHDIGQKRLFSWLREQGFLIKREGSEYNMPTQKSMDLGLFEIKETAITHSDGHITVNKTPKVTGKGQIYFMNKFKTAA</sequence>
<evidence type="ECO:0000259" key="1">
    <source>
        <dbReference type="PROSITE" id="PS51750"/>
    </source>
</evidence>
<proteinExistence type="predicted"/>
<reference evidence="3" key="1">
    <citation type="journal article" date="2018" name="MSphere">
        <title>Fusobacterium Genomics Using MinION and Illumina Sequencing Enables Genome Completion and Correction.</title>
        <authorList>
            <person name="Todd S.M."/>
            <person name="Settlage R.E."/>
            <person name="Lahmers K.K."/>
            <person name="Slade D.J."/>
        </authorList>
    </citation>
    <scope>NUCLEOTIDE SEQUENCE [LARGE SCALE GENOMIC DNA]</scope>
    <source>
        <strain evidence="3">ATCC 27725</strain>
    </source>
</reference>
<dbReference type="InterPro" id="IPR003497">
    <property type="entry name" value="BRO_N_domain"/>
</dbReference>
<gene>
    <name evidence="2" type="ORF">C4N18_11105</name>
</gene>
<feature type="domain" description="Bro-N" evidence="1">
    <location>
        <begin position="1"/>
        <end position="102"/>
    </location>
</feature>
<dbReference type="Pfam" id="PF02498">
    <property type="entry name" value="Bro-N"/>
    <property type="match status" value="1"/>
</dbReference>
<accession>A0ABN5JHZ6</accession>
<dbReference type="Proteomes" id="UP000241238">
    <property type="component" value="Chromosome"/>
</dbReference>
<evidence type="ECO:0000313" key="2">
    <source>
        <dbReference type="EMBL" id="AVQ31733.1"/>
    </source>
</evidence>
<organism evidence="2 3">
    <name type="scientific">Fusobacterium varium ATCC 27725</name>
    <dbReference type="NCBI Taxonomy" id="469618"/>
    <lineage>
        <taxon>Bacteria</taxon>
        <taxon>Fusobacteriati</taxon>
        <taxon>Fusobacteriota</taxon>
        <taxon>Fusobacteriia</taxon>
        <taxon>Fusobacteriales</taxon>
        <taxon>Fusobacteriaceae</taxon>
        <taxon>Fusobacterium</taxon>
    </lineage>
</organism>
<dbReference type="EMBL" id="CP028103">
    <property type="protein sequence ID" value="AVQ31733.1"/>
    <property type="molecule type" value="Genomic_DNA"/>
</dbReference>
<dbReference type="InterPro" id="IPR005039">
    <property type="entry name" value="Ant_C"/>
</dbReference>
<dbReference type="RefSeq" id="WP_005948076.1">
    <property type="nucleotide sequence ID" value="NZ_CP028103.1"/>
</dbReference>
<evidence type="ECO:0000313" key="3">
    <source>
        <dbReference type="Proteomes" id="UP000241238"/>
    </source>
</evidence>